<dbReference type="AlphaFoldDB" id="A0AA45C6D4"/>
<evidence type="ECO:0000313" key="2">
    <source>
        <dbReference type="EMBL" id="PWJ92025.1"/>
    </source>
</evidence>
<protein>
    <recommendedName>
        <fullName evidence="1">GyrI-like small molecule binding domain-containing protein</fullName>
    </recommendedName>
</protein>
<dbReference type="RefSeq" id="WP_109604947.1">
    <property type="nucleotide sequence ID" value="NZ_QGGI01000010.1"/>
</dbReference>
<organism evidence="2 3">
    <name type="scientific">Oceanotoga teriensis</name>
    <dbReference type="NCBI Taxonomy" id="515440"/>
    <lineage>
        <taxon>Bacteria</taxon>
        <taxon>Thermotogati</taxon>
        <taxon>Thermotogota</taxon>
        <taxon>Thermotogae</taxon>
        <taxon>Petrotogales</taxon>
        <taxon>Petrotogaceae</taxon>
        <taxon>Oceanotoga</taxon>
    </lineage>
</organism>
<evidence type="ECO:0000259" key="1">
    <source>
        <dbReference type="Pfam" id="PF06445"/>
    </source>
</evidence>
<proteinExistence type="predicted"/>
<reference evidence="2 3" key="1">
    <citation type="submission" date="2018-05" db="EMBL/GenBank/DDBJ databases">
        <title>Genomic Encyclopedia of Type Strains, Phase IV (KMG-IV): sequencing the most valuable type-strain genomes for metagenomic binning, comparative biology and taxonomic classification.</title>
        <authorList>
            <person name="Goeker M."/>
        </authorList>
    </citation>
    <scope>NUCLEOTIDE SEQUENCE [LARGE SCALE GENOMIC DNA]</scope>
    <source>
        <strain evidence="2 3">DSM 24906</strain>
    </source>
</reference>
<dbReference type="Pfam" id="PF06445">
    <property type="entry name" value="GyrI-like"/>
    <property type="match status" value="1"/>
</dbReference>
<sequence>MKEINYRKDYKNIYLPGKKPCIIDLPLLNYVTVEFEGDPNREEFSELIEALYSFSYTVKMSYKSERIPENYYKYTVFPLEGEWDVLNKSVGNKDKNNFKAKMMMRQPDFLNEELFDYFLKIVKNKKCDNKFVEKLKFEFIDEGLCCQIMHIGIYDEEYKSFEVMDDFCLKNDFFRIDKRHKEIYISDPRRTEVSKLKTVLRYKIAKKDAL</sequence>
<dbReference type="InterPro" id="IPR008319">
    <property type="entry name" value="GyrI-like_CCH_Lin2189-like"/>
</dbReference>
<comment type="caution">
    <text evidence="2">The sequence shown here is derived from an EMBL/GenBank/DDBJ whole genome shotgun (WGS) entry which is preliminary data.</text>
</comment>
<evidence type="ECO:0000313" key="3">
    <source>
        <dbReference type="Proteomes" id="UP000245921"/>
    </source>
</evidence>
<dbReference type="PIRSF" id="PIRSF031644">
    <property type="entry name" value="UCP031644"/>
    <property type="match status" value="1"/>
</dbReference>
<accession>A0AA45C6D4</accession>
<dbReference type="Proteomes" id="UP000245921">
    <property type="component" value="Unassembled WGS sequence"/>
</dbReference>
<feature type="domain" description="GyrI-like small molecule binding" evidence="1">
    <location>
        <begin position="20"/>
        <end position="198"/>
    </location>
</feature>
<keyword evidence="3" id="KW-1185">Reference proteome</keyword>
<dbReference type="InterPro" id="IPR011256">
    <property type="entry name" value="Reg_factor_effector_dom_sf"/>
</dbReference>
<dbReference type="InterPro" id="IPR029442">
    <property type="entry name" value="GyrI-like"/>
</dbReference>
<dbReference type="EMBL" id="QGGI01000010">
    <property type="protein sequence ID" value="PWJ92025.1"/>
    <property type="molecule type" value="Genomic_DNA"/>
</dbReference>
<dbReference type="Gene3D" id="3.20.80.10">
    <property type="entry name" value="Regulatory factor, effector binding domain"/>
    <property type="match status" value="1"/>
</dbReference>
<name>A0AA45C6D4_9BACT</name>
<gene>
    <name evidence="2" type="ORF">C7380_11018</name>
</gene>